<evidence type="ECO:0000313" key="1">
    <source>
        <dbReference type="EMBL" id="KAH9374950.1"/>
    </source>
</evidence>
<dbReference type="Proteomes" id="UP000821853">
    <property type="component" value="Chromosome 5"/>
</dbReference>
<sequence length="168" mass="18224">MFAILNDVQTPACLVFDKYGEPRCFTKGTRFSRLTKYRYPEEVDLPRTSSRLKDVDGLGTSVDHYSSSAVESPRKVHLSRVKAVARAYLRSCGGFELSTGLKMGTSGLVSGARHLSGGRGGVGGGVRLGRSSTHLVFQLGIPVAFGIHAMRHVIRGADNAKEKQTKKK</sequence>
<keyword evidence="2" id="KW-1185">Reference proteome</keyword>
<comment type="caution">
    <text evidence="1">The sequence shown here is derived from an EMBL/GenBank/DDBJ whole genome shotgun (WGS) entry which is preliminary data.</text>
</comment>
<name>A0A9J6G995_HAELO</name>
<protein>
    <submittedName>
        <fullName evidence="1">Uncharacterized protein</fullName>
    </submittedName>
</protein>
<accession>A0A9J6G995</accession>
<organism evidence="1 2">
    <name type="scientific">Haemaphysalis longicornis</name>
    <name type="common">Bush tick</name>
    <dbReference type="NCBI Taxonomy" id="44386"/>
    <lineage>
        <taxon>Eukaryota</taxon>
        <taxon>Metazoa</taxon>
        <taxon>Ecdysozoa</taxon>
        <taxon>Arthropoda</taxon>
        <taxon>Chelicerata</taxon>
        <taxon>Arachnida</taxon>
        <taxon>Acari</taxon>
        <taxon>Parasitiformes</taxon>
        <taxon>Ixodida</taxon>
        <taxon>Ixodoidea</taxon>
        <taxon>Ixodidae</taxon>
        <taxon>Haemaphysalinae</taxon>
        <taxon>Haemaphysalis</taxon>
    </lineage>
</organism>
<dbReference type="AlphaFoldDB" id="A0A9J6G995"/>
<dbReference type="VEuPathDB" id="VectorBase:HLOH_065494"/>
<proteinExistence type="predicted"/>
<gene>
    <name evidence="1" type="ORF">HPB48_022245</name>
</gene>
<evidence type="ECO:0000313" key="2">
    <source>
        <dbReference type="Proteomes" id="UP000821853"/>
    </source>
</evidence>
<reference evidence="1 2" key="1">
    <citation type="journal article" date="2020" name="Cell">
        <title>Large-Scale Comparative Analyses of Tick Genomes Elucidate Their Genetic Diversity and Vector Capacities.</title>
        <authorList>
            <consortium name="Tick Genome and Microbiome Consortium (TIGMIC)"/>
            <person name="Jia N."/>
            <person name="Wang J."/>
            <person name="Shi W."/>
            <person name="Du L."/>
            <person name="Sun Y."/>
            <person name="Zhan W."/>
            <person name="Jiang J.F."/>
            <person name="Wang Q."/>
            <person name="Zhang B."/>
            <person name="Ji P."/>
            <person name="Bell-Sakyi L."/>
            <person name="Cui X.M."/>
            <person name="Yuan T.T."/>
            <person name="Jiang B.G."/>
            <person name="Yang W.F."/>
            <person name="Lam T.T."/>
            <person name="Chang Q.C."/>
            <person name="Ding S.J."/>
            <person name="Wang X.J."/>
            <person name="Zhu J.G."/>
            <person name="Ruan X.D."/>
            <person name="Zhao L."/>
            <person name="Wei J.T."/>
            <person name="Ye R.Z."/>
            <person name="Que T.C."/>
            <person name="Du C.H."/>
            <person name="Zhou Y.H."/>
            <person name="Cheng J.X."/>
            <person name="Dai P.F."/>
            <person name="Guo W.B."/>
            <person name="Han X.H."/>
            <person name="Huang E.J."/>
            <person name="Li L.F."/>
            <person name="Wei W."/>
            <person name="Gao Y.C."/>
            <person name="Liu J.Z."/>
            <person name="Shao H.Z."/>
            <person name="Wang X."/>
            <person name="Wang C.C."/>
            <person name="Yang T.C."/>
            <person name="Huo Q.B."/>
            <person name="Li W."/>
            <person name="Chen H.Y."/>
            <person name="Chen S.E."/>
            <person name="Zhou L.G."/>
            <person name="Ni X.B."/>
            <person name="Tian J.H."/>
            <person name="Sheng Y."/>
            <person name="Liu T."/>
            <person name="Pan Y.S."/>
            <person name="Xia L.Y."/>
            <person name="Li J."/>
            <person name="Zhao F."/>
            <person name="Cao W.C."/>
        </authorList>
    </citation>
    <scope>NUCLEOTIDE SEQUENCE [LARGE SCALE GENOMIC DNA]</scope>
    <source>
        <strain evidence="1">HaeL-2018</strain>
    </source>
</reference>
<dbReference type="EMBL" id="JABSTR010000007">
    <property type="protein sequence ID" value="KAH9374950.1"/>
    <property type="molecule type" value="Genomic_DNA"/>
</dbReference>